<proteinExistence type="inferred from homology"/>
<evidence type="ECO:0000313" key="5">
    <source>
        <dbReference type="EMBL" id="MER9405220.1"/>
    </source>
</evidence>
<comment type="caution">
    <text evidence="5">The sequence shown here is derived from an EMBL/GenBank/DDBJ whole genome shotgun (WGS) entry which is preliminary data.</text>
</comment>
<accession>A0ABV1YZP1</accession>
<keyword evidence="4" id="KW-0732">Signal</keyword>
<dbReference type="InterPro" id="IPR002053">
    <property type="entry name" value="Glyco_hydro_25"/>
</dbReference>
<dbReference type="InterPro" id="IPR017853">
    <property type="entry name" value="GH"/>
</dbReference>
<dbReference type="PANTHER" id="PTHR34135:SF2">
    <property type="entry name" value="LYSOZYME"/>
    <property type="match status" value="1"/>
</dbReference>
<dbReference type="Gene3D" id="3.20.20.80">
    <property type="entry name" value="Glycosidases"/>
    <property type="match status" value="1"/>
</dbReference>
<dbReference type="PROSITE" id="PS51904">
    <property type="entry name" value="GLYCOSYL_HYDROL_F25_2"/>
    <property type="match status" value="1"/>
</dbReference>
<feature type="chain" id="PRO_5045178241" description="Lysozyme" evidence="4">
    <location>
        <begin position="21"/>
        <end position="283"/>
    </location>
</feature>
<keyword evidence="6" id="KW-1185">Reference proteome</keyword>
<reference evidence="5 6" key="1">
    <citation type="journal article" date="2024" name="Proc. Natl. Acad. Sci. U.S.A.">
        <title>The evolutionary genomics of adaptation to stress in wild rhizobium bacteria.</title>
        <authorList>
            <person name="Kehlet-Delgado H."/>
            <person name="Montoya A.P."/>
            <person name="Jensen K.T."/>
            <person name="Wendlandt C.E."/>
            <person name="Dexheimer C."/>
            <person name="Roberts M."/>
            <person name="Torres Martinez L."/>
            <person name="Friesen M.L."/>
            <person name="Griffitts J.S."/>
            <person name="Porter S.S."/>
        </authorList>
    </citation>
    <scope>NUCLEOTIDE SEQUENCE [LARGE SCALE GENOMIC DNA]</scope>
    <source>
        <strain evidence="5 6">M0641</strain>
    </source>
</reference>
<name>A0ABV1YZP1_9HYPH</name>
<evidence type="ECO:0000256" key="2">
    <source>
        <dbReference type="ARBA" id="ARBA00022801"/>
    </source>
</evidence>
<sequence>MRRSMILAAMLLASSPNTFARDALLDDQTRGQIAEFELFEFAAPSDKGILRTFRFPKDADDGIYGFDVSHHNGTIDWAKLKAQGASFVYIKATQGKNFEDKRFKANWKSSKEDGEILRGAYHFLTPQKGTGREQADNFIGLLEEAGGLQANDLTPVMDLEWSFAKVGGKDVDLWSQLQTKEIVTIASDFLKRVEEKTGRKPVIYTAASWWKPNIGNNQDLNQYPHWIADYRNSSINNGAPAAVSGPKLVAWQFTDIAKFAASGTVHFDANKILAKDLDALKGK</sequence>
<evidence type="ECO:0008006" key="7">
    <source>
        <dbReference type="Google" id="ProtNLM"/>
    </source>
</evidence>
<comment type="similarity">
    <text evidence="1">Belongs to the glycosyl hydrolase 25 family.</text>
</comment>
<dbReference type="SMART" id="SM00641">
    <property type="entry name" value="Glyco_25"/>
    <property type="match status" value="1"/>
</dbReference>
<keyword evidence="3" id="KW-0326">Glycosidase</keyword>
<evidence type="ECO:0000256" key="1">
    <source>
        <dbReference type="ARBA" id="ARBA00010646"/>
    </source>
</evidence>
<organism evidence="5 6">
    <name type="scientific">Mesorhizobium caraganae</name>
    <dbReference type="NCBI Taxonomy" id="483206"/>
    <lineage>
        <taxon>Bacteria</taxon>
        <taxon>Pseudomonadati</taxon>
        <taxon>Pseudomonadota</taxon>
        <taxon>Alphaproteobacteria</taxon>
        <taxon>Hyphomicrobiales</taxon>
        <taxon>Phyllobacteriaceae</taxon>
        <taxon>Mesorhizobium</taxon>
    </lineage>
</organism>
<evidence type="ECO:0000313" key="6">
    <source>
        <dbReference type="Proteomes" id="UP001433071"/>
    </source>
</evidence>
<dbReference type="RefSeq" id="WP_352558291.1">
    <property type="nucleotide sequence ID" value="NZ_JAMYQB010000010.1"/>
</dbReference>
<evidence type="ECO:0000256" key="3">
    <source>
        <dbReference type="ARBA" id="ARBA00023295"/>
    </source>
</evidence>
<dbReference type="InterPro" id="IPR018077">
    <property type="entry name" value="Glyco_hydro_fam25_subgr"/>
</dbReference>
<dbReference type="Pfam" id="PF01183">
    <property type="entry name" value="Glyco_hydro_25"/>
    <property type="match status" value="1"/>
</dbReference>
<evidence type="ECO:0000256" key="4">
    <source>
        <dbReference type="SAM" id="SignalP"/>
    </source>
</evidence>
<gene>
    <name evidence="5" type="ORF">NKI36_14330</name>
</gene>
<dbReference type="PANTHER" id="PTHR34135">
    <property type="entry name" value="LYSOZYME"/>
    <property type="match status" value="1"/>
</dbReference>
<keyword evidence="2" id="KW-0378">Hydrolase</keyword>
<dbReference type="EMBL" id="JAMYQB010000010">
    <property type="protein sequence ID" value="MER9405220.1"/>
    <property type="molecule type" value="Genomic_DNA"/>
</dbReference>
<feature type="signal peptide" evidence="4">
    <location>
        <begin position="1"/>
        <end position="20"/>
    </location>
</feature>
<protein>
    <recommendedName>
        <fullName evidence="7">Lysozyme</fullName>
    </recommendedName>
</protein>
<dbReference type="SUPFAM" id="SSF51445">
    <property type="entry name" value="(Trans)glycosidases"/>
    <property type="match status" value="1"/>
</dbReference>
<dbReference type="Proteomes" id="UP001433071">
    <property type="component" value="Unassembled WGS sequence"/>
</dbReference>